<dbReference type="InterPro" id="IPR036864">
    <property type="entry name" value="Zn2-C6_fun-type_DNA-bd_sf"/>
</dbReference>
<evidence type="ECO:0000256" key="2">
    <source>
        <dbReference type="ARBA" id="ARBA00023125"/>
    </source>
</evidence>
<proteinExistence type="predicted"/>
<keyword evidence="4" id="KW-0539">Nucleus</keyword>
<name>A0AAN6IX14_EXODE</name>
<dbReference type="CDD" id="cd00067">
    <property type="entry name" value="GAL4"/>
    <property type="match status" value="1"/>
</dbReference>
<organism evidence="6 7">
    <name type="scientific">Exophiala dermatitidis</name>
    <name type="common">Black yeast-like fungus</name>
    <name type="synonym">Wangiella dermatitidis</name>
    <dbReference type="NCBI Taxonomy" id="5970"/>
    <lineage>
        <taxon>Eukaryota</taxon>
        <taxon>Fungi</taxon>
        <taxon>Dikarya</taxon>
        <taxon>Ascomycota</taxon>
        <taxon>Pezizomycotina</taxon>
        <taxon>Eurotiomycetes</taxon>
        <taxon>Chaetothyriomycetidae</taxon>
        <taxon>Chaetothyriales</taxon>
        <taxon>Herpotrichiellaceae</taxon>
        <taxon>Exophiala</taxon>
    </lineage>
</organism>
<keyword evidence="1" id="KW-0805">Transcription regulation</keyword>
<evidence type="ECO:0000256" key="3">
    <source>
        <dbReference type="ARBA" id="ARBA00023163"/>
    </source>
</evidence>
<evidence type="ECO:0000313" key="7">
    <source>
        <dbReference type="Proteomes" id="UP001161757"/>
    </source>
</evidence>
<dbReference type="Pfam" id="PF00172">
    <property type="entry name" value="Zn_clus"/>
    <property type="match status" value="1"/>
</dbReference>
<accession>A0AAN6IX14</accession>
<dbReference type="Proteomes" id="UP001161757">
    <property type="component" value="Unassembled WGS sequence"/>
</dbReference>
<dbReference type="SUPFAM" id="SSF57701">
    <property type="entry name" value="Zn2/Cys6 DNA-binding domain"/>
    <property type="match status" value="1"/>
</dbReference>
<dbReference type="PROSITE" id="PS50048">
    <property type="entry name" value="ZN2_CY6_FUNGAL_2"/>
    <property type="match status" value="1"/>
</dbReference>
<gene>
    <name evidence="6" type="ORF">HRR80_003265</name>
</gene>
<keyword evidence="3" id="KW-0804">Transcription</keyword>
<sequence>MVGIARSRGCQTCRRRKIACGLEKPYCHQCIKSKRVCTGYQPYPIFIQHKVPSNTTTKLDVCAERGISASGADQNAGARQTVLPNSKYISSDHGSNVQLAMSLVLAGQVDPQPVIRQQLLEEYLSLHLPAHQLGPMQRRLWLFQLPTIPKMSPALEIATMALCLAKMSDVHNDSILRHESLELYHRGLLQLQKALWDPEQMYDEQTLAACVALASYELSQCPNNSRHGYIIHTAGCENLIRLRGPEAHKDGLAHQIFIQYRVQGILYALNQRQPTFLTEPVWQSVPYENNPKTVFDQVYDFITIATDMHKHGERIPFMDPISRYRTGRQMISECWRTDRALASLYHRLIMSHDGPLYWSEQAGRQTVEDEDNANSNMPLFPAAFHFPNLTIASTVLVFWACEAMLWQGMNQLYRLMGELRRECDKNDFFKSALMVSEAFSGFSADTDPFDLPALEHRVDFAAPARNIFQSVEYCLKEEMRDHGPKSVAAPLRIAMETLRAYPEYRRDVEWAEEAMIKVQQRSLRLLMYYTGTEEH</sequence>
<dbReference type="AlphaFoldDB" id="A0AAN6IX14"/>
<evidence type="ECO:0000259" key="5">
    <source>
        <dbReference type="PROSITE" id="PS50048"/>
    </source>
</evidence>
<dbReference type="InterPro" id="IPR021858">
    <property type="entry name" value="Fun_TF"/>
</dbReference>
<dbReference type="PROSITE" id="PS00463">
    <property type="entry name" value="ZN2_CY6_FUNGAL_1"/>
    <property type="match status" value="1"/>
</dbReference>
<evidence type="ECO:0000256" key="4">
    <source>
        <dbReference type="ARBA" id="ARBA00023242"/>
    </source>
</evidence>
<feature type="domain" description="Zn(2)-C6 fungal-type" evidence="5">
    <location>
        <begin position="9"/>
        <end position="38"/>
    </location>
</feature>
<reference evidence="6" key="1">
    <citation type="submission" date="2023-01" db="EMBL/GenBank/DDBJ databases">
        <title>Exophiala dermititidis isolated from Cystic Fibrosis Patient.</title>
        <authorList>
            <person name="Kurbessoian T."/>
            <person name="Crocker A."/>
            <person name="Murante D."/>
            <person name="Hogan D.A."/>
            <person name="Stajich J.E."/>
        </authorList>
    </citation>
    <scope>NUCLEOTIDE SEQUENCE</scope>
    <source>
        <strain evidence="6">Ex8</strain>
    </source>
</reference>
<evidence type="ECO:0000313" key="6">
    <source>
        <dbReference type="EMBL" id="KAJ8993238.1"/>
    </source>
</evidence>
<dbReference type="EMBL" id="JAJGCB010000004">
    <property type="protein sequence ID" value="KAJ8993238.1"/>
    <property type="molecule type" value="Genomic_DNA"/>
</dbReference>
<dbReference type="InterPro" id="IPR053178">
    <property type="entry name" value="Osmoadaptation_assoc"/>
</dbReference>
<dbReference type="GO" id="GO:0003677">
    <property type="term" value="F:DNA binding"/>
    <property type="evidence" value="ECO:0007669"/>
    <property type="project" value="UniProtKB-KW"/>
</dbReference>
<keyword evidence="2" id="KW-0238">DNA-binding</keyword>
<comment type="caution">
    <text evidence="6">The sequence shown here is derived from an EMBL/GenBank/DDBJ whole genome shotgun (WGS) entry which is preliminary data.</text>
</comment>
<dbReference type="Gene3D" id="4.10.240.10">
    <property type="entry name" value="Zn(2)-C6 fungal-type DNA-binding domain"/>
    <property type="match status" value="1"/>
</dbReference>
<evidence type="ECO:0000256" key="1">
    <source>
        <dbReference type="ARBA" id="ARBA00023015"/>
    </source>
</evidence>
<protein>
    <recommendedName>
        <fullName evidence="5">Zn(2)-C6 fungal-type domain-containing protein</fullName>
    </recommendedName>
</protein>
<dbReference type="Pfam" id="PF11951">
    <property type="entry name" value="Fungal_trans_2"/>
    <property type="match status" value="1"/>
</dbReference>
<dbReference type="GO" id="GO:0008270">
    <property type="term" value="F:zinc ion binding"/>
    <property type="evidence" value="ECO:0007669"/>
    <property type="project" value="InterPro"/>
</dbReference>
<dbReference type="InterPro" id="IPR001138">
    <property type="entry name" value="Zn2Cys6_DnaBD"/>
</dbReference>
<dbReference type="PANTHER" id="PTHR38111:SF11">
    <property type="entry name" value="TRANSCRIPTION FACTOR DOMAIN-CONTAINING PROTEIN-RELATED"/>
    <property type="match status" value="1"/>
</dbReference>
<dbReference type="PANTHER" id="PTHR38111">
    <property type="entry name" value="ZN(2)-C6 FUNGAL-TYPE DOMAIN-CONTAINING PROTEIN-RELATED"/>
    <property type="match status" value="1"/>
</dbReference>
<dbReference type="GO" id="GO:0000981">
    <property type="term" value="F:DNA-binding transcription factor activity, RNA polymerase II-specific"/>
    <property type="evidence" value="ECO:0007669"/>
    <property type="project" value="InterPro"/>
</dbReference>